<proteinExistence type="predicted"/>
<protein>
    <submittedName>
        <fullName evidence="1">Uncharacterized protein</fullName>
    </submittedName>
</protein>
<organism evidence="1 2">
    <name type="scientific">Periconia macrospinosa</name>
    <dbReference type="NCBI Taxonomy" id="97972"/>
    <lineage>
        <taxon>Eukaryota</taxon>
        <taxon>Fungi</taxon>
        <taxon>Dikarya</taxon>
        <taxon>Ascomycota</taxon>
        <taxon>Pezizomycotina</taxon>
        <taxon>Dothideomycetes</taxon>
        <taxon>Pleosporomycetidae</taxon>
        <taxon>Pleosporales</taxon>
        <taxon>Massarineae</taxon>
        <taxon>Periconiaceae</taxon>
        <taxon>Periconia</taxon>
    </lineage>
</organism>
<gene>
    <name evidence="1" type="ORF">DM02DRAFT_617044</name>
</gene>
<dbReference type="AlphaFoldDB" id="A0A2V1DF82"/>
<reference evidence="1 2" key="1">
    <citation type="journal article" date="2018" name="Sci. Rep.">
        <title>Comparative genomics provides insights into the lifestyle and reveals functional heterogeneity of dark septate endophytic fungi.</title>
        <authorList>
            <person name="Knapp D.G."/>
            <person name="Nemeth J.B."/>
            <person name="Barry K."/>
            <person name="Hainaut M."/>
            <person name="Henrissat B."/>
            <person name="Johnson J."/>
            <person name="Kuo A."/>
            <person name="Lim J.H.P."/>
            <person name="Lipzen A."/>
            <person name="Nolan M."/>
            <person name="Ohm R.A."/>
            <person name="Tamas L."/>
            <person name="Grigoriev I.V."/>
            <person name="Spatafora J.W."/>
            <person name="Nagy L.G."/>
            <person name="Kovacs G.M."/>
        </authorList>
    </citation>
    <scope>NUCLEOTIDE SEQUENCE [LARGE SCALE GENOMIC DNA]</scope>
    <source>
        <strain evidence="1 2">DSE2036</strain>
    </source>
</reference>
<keyword evidence="2" id="KW-1185">Reference proteome</keyword>
<accession>A0A2V1DF82</accession>
<dbReference type="EMBL" id="KZ805457">
    <property type="protein sequence ID" value="PVH96698.1"/>
    <property type="molecule type" value="Genomic_DNA"/>
</dbReference>
<name>A0A2V1DF82_9PLEO</name>
<evidence type="ECO:0000313" key="1">
    <source>
        <dbReference type="EMBL" id="PVH96698.1"/>
    </source>
</evidence>
<sequence length="66" mass="7126">MEGFLLVLVVGGGVVLLHCTIAYTAHGTHTVSPPTWASMRTAAYLPAQGWPVRNGWVAVGRRLILR</sequence>
<evidence type="ECO:0000313" key="2">
    <source>
        <dbReference type="Proteomes" id="UP000244855"/>
    </source>
</evidence>
<dbReference type="Proteomes" id="UP000244855">
    <property type="component" value="Unassembled WGS sequence"/>
</dbReference>